<dbReference type="Proteomes" id="UP000593561">
    <property type="component" value="Unassembled WGS sequence"/>
</dbReference>
<reference evidence="2 3" key="1">
    <citation type="journal article" date="2019" name="Genome Biol. Evol.">
        <title>Insights into the evolution of the New World diploid cottons (Gossypium, subgenus Houzingenia) based on genome sequencing.</title>
        <authorList>
            <person name="Grover C.E."/>
            <person name="Arick M.A. 2nd"/>
            <person name="Thrash A."/>
            <person name="Conover J.L."/>
            <person name="Sanders W.S."/>
            <person name="Peterson D.G."/>
            <person name="Frelichowski J.E."/>
            <person name="Scheffler J.A."/>
            <person name="Scheffler B.E."/>
            <person name="Wendel J.F."/>
        </authorList>
    </citation>
    <scope>NUCLEOTIDE SEQUENCE [LARGE SCALE GENOMIC DNA]</scope>
    <source>
        <strain evidence="2">27</strain>
        <tissue evidence="2">Leaf</tissue>
    </source>
</reference>
<accession>A0A7J8SY53</accession>
<feature type="coiled-coil region" evidence="1">
    <location>
        <begin position="103"/>
        <end position="130"/>
    </location>
</feature>
<proteinExistence type="predicted"/>
<name>A0A7J8SY53_GOSDV</name>
<dbReference type="AlphaFoldDB" id="A0A7J8SY53"/>
<dbReference type="EMBL" id="JABFAC010000012">
    <property type="protein sequence ID" value="MBA0630466.1"/>
    <property type="molecule type" value="Genomic_DNA"/>
</dbReference>
<organism evidence="2 3">
    <name type="scientific">Gossypium davidsonii</name>
    <name type="common">Davidson's cotton</name>
    <name type="synonym">Gossypium klotzschianum subsp. davidsonii</name>
    <dbReference type="NCBI Taxonomy" id="34287"/>
    <lineage>
        <taxon>Eukaryota</taxon>
        <taxon>Viridiplantae</taxon>
        <taxon>Streptophyta</taxon>
        <taxon>Embryophyta</taxon>
        <taxon>Tracheophyta</taxon>
        <taxon>Spermatophyta</taxon>
        <taxon>Magnoliopsida</taxon>
        <taxon>eudicotyledons</taxon>
        <taxon>Gunneridae</taxon>
        <taxon>Pentapetalae</taxon>
        <taxon>rosids</taxon>
        <taxon>malvids</taxon>
        <taxon>Malvales</taxon>
        <taxon>Malvaceae</taxon>
        <taxon>Malvoideae</taxon>
        <taxon>Gossypium</taxon>
    </lineage>
</organism>
<comment type="caution">
    <text evidence="2">The sequence shown here is derived from an EMBL/GenBank/DDBJ whole genome shotgun (WGS) entry which is preliminary data.</text>
</comment>
<evidence type="ECO:0000256" key="1">
    <source>
        <dbReference type="SAM" id="Coils"/>
    </source>
</evidence>
<evidence type="ECO:0000313" key="3">
    <source>
        <dbReference type="Proteomes" id="UP000593561"/>
    </source>
</evidence>
<keyword evidence="3" id="KW-1185">Reference proteome</keyword>
<gene>
    <name evidence="2" type="ORF">Godav_002566</name>
</gene>
<protein>
    <submittedName>
        <fullName evidence="2">Uncharacterized protein</fullName>
    </submittedName>
</protein>
<sequence>MEALAQNILPRRVELERWRPPESSVVNINFDATFQNHFKISCIGFVVRDVTGKAFTMTRGTRNRKIYDETPSDDKEQDVTFENILGIVNYLYQKLNEVRDTFKVNLTKCRTELQENINELANQIQMQTQVIGRLDTSSN</sequence>
<evidence type="ECO:0000313" key="2">
    <source>
        <dbReference type="EMBL" id="MBA0630466.1"/>
    </source>
</evidence>
<keyword evidence="1" id="KW-0175">Coiled coil</keyword>